<keyword evidence="3" id="KW-1185">Reference proteome</keyword>
<organism evidence="2 3">
    <name type="scientific">Canna indica</name>
    <name type="common">Indian-shot</name>
    <dbReference type="NCBI Taxonomy" id="4628"/>
    <lineage>
        <taxon>Eukaryota</taxon>
        <taxon>Viridiplantae</taxon>
        <taxon>Streptophyta</taxon>
        <taxon>Embryophyta</taxon>
        <taxon>Tracheophyta</taxon>
        <taxon>Spermatophyta</taxon>
        <taxon>Magnoliopsida</taxon>
        <taxon>Liliopsida</taxon>
        <taxon>Zingiberales</taxon>
        <taxon>Cannaceae</taxon>
        <taxon>Canna</taxon>
    </lineage>
</organism>
<dbReference type="AlphaFoldDB" id="A0AAQ3KEX6"/>
<evidence type="ECO:0000256" key="1">
    <source>
        <dbReference type="SAM" id="MobiDB-lite"/>
    </source>
</evidence>
<evidence type="ECO:0000313" key="2">
    <source>
        <dbReference type="EMBL" id="WOL07614.1"/>
    </source>
</evidence>
<dbReference type="Proteomes" id="UP001327560">
    <property type="component" value="Chromosome 5"/>
</dbReference>
<protein>
    <submittedName>
        <fullName evidence="2">Uncharacterized protein</fullName>
    </submittedName>
</protein>
<accession>A0AAQ3KEX6</accession>
<gene>
    <name evidence="2" type="ORF">Cni_G16358</name>
</gene>
<dbReference type="EMBL" id="CP136894">
    <property type="protein sequence ID" value="WOL07614.1"/>
    <property type="molecule type" value="Genomic_DNA"/>
</dbReference>
<feature type="region of interest" description="Disordered" evidence="1">
    <location>
        <begin position="37"/>
        <end position="58"/>
    </location>
</feature>
<feature type="compositionally biased region" description="Basic and acidic residues" evidence="1">
    <location>
        <begin position="151"/>
        <end position="170"/>
    </location>
</feature>
<feature type="compositionally biased region" description="Low complexity" evidence="1">
    <location>
        <begin position="40"/>
        <end position="49"/>
    </location>
</feature>
<sequence>MDIPEQPQSTKDMETVQTAVSPKWDTFMHLQAAKQQIDPSTSSWSTDTSAEARTAEQTTSCRTLYQINSLAKAANKVILTLFKKKLNQVKIHWPDELWGYNAIAQSCTPENPYMPAFGAEAIITAETTEPSFPRITLDERNTSESPEDELDPVKEERKLAQAREEATSPF</sequence>
<proteinExistence type="predicted"/>
<reference evidence="2 3" key="1">
    <citation type="submission" date="2023-10" db="EMBL/GenBank/DDBJ databases">
        <title>Chromosome-scale genome assembly provides insights into flower coloration mechanisms of Canna indica.</title>
        <authorList>
            <person name="Li C."/>
        </authorList>
    </citation>
    <scope>NUCLEOTIDE SEQUENCE [LARGE SCALE GENOMIC DNA]</scope>
    <source>
        <tissue evidence="2">Flower</tissue>
    </source>
</reference>
<name>A0AAQ3KEX6_9LILI</name>
<evidence type="ECO:0000313" key="3">
    <source>
        <dbReference type="Proteomes" id="UP001327560"/>
    </source>
</evidence>
<feature type="region of interest" description="Disordered" evidence="1">
    <location>
        <begin position="128"/>
        <end position="170"/>
    </location>
</feature>